<comment type="caution">
    <text evidence="2">The sequence shown here is derived from an EMBL/GenBank/DDBJ whole genome shotgun (WGS) entry which is preliminary data.</text>
</comment>
<dbReference type="RefSeq" id="WP_202246506.1">
    <property type="nucleotide sequence ID" value="NZ_JAESIY010000015.1"/>
</dbReference>
<evidence type="ECO:0000313" key="3">
    <source>
        <dbReference type="Proteomes" id="UP000659388"/>
    </source>
</evidence>
<dbReference type="Proteomes" id="UP000659388">
    <property type="component" value="Unassembled WGS sequence"/>
</dbReference>
<sequence length="173" mass="19490">MKCKYCQTETTEETAECNVCRYPIKGTEKEQASFVAKQIIQKREVEESYEKLKKARNILFIIGGFYIVFPFTPLSGTITQFAIIVSVILGVIFTIFAFLTYKSPLVAIGIPLFLTLAFYVVLLLINPILLFTGLLWKIIIVSGLGYGFASVWKSNQILKENQYLASIVRPGQS</sequence>
<accession>A0A937FAK5</accession>
<evidence type="ECO:0000256" key="1">
    <source>
        <dbReference type="SAM" id="Phobius"/>
    </source>
</evidence>
<feature type="transmembrane region" description="Helical" evidence="1">
    <location>
        <begin position="134"/>
        <end position="152"/>
    </location>
</feature>
<keyword evidence="3" id="KW-1185">Reference proteome</keyword>
<feature type="transmembrane region" description="Helical" evidence="1">
    <location>
        <begin position="81"/>
        <end position="99"/>
    </location>
</feature>
<reference evidence="2" key="1">
    <citation type="submission" date="2021-01" db="EMBL/GenBank/DDBJ databases">
        <title>Fulvivirga kasyanovii gen. nov., sp nov., a novel member of the phylum Bacteroidetes isolated from seawater in a mussel farm.</title>
        <authorList>
            <person name="Zhao L.-H."/>
            <person name="Wang Z.-J."/>
        </authorList>
    </citation>
    <scope>NUCLEOTIDE SEQUENCE</scope>
    <source>
        <strain evidence="2">2943</strain>
    </source>
</reference>
<proteinExistence type="predicted"/>
<dbReference type="AlphaFoldDB" id="A0A937FAK5"/>
<gene>
    <name evidence="2" type="ORF">JL102_21370</name>
</gene>
<feature type="transmembrane region" description="Helical" evidence="1">
    <location>
        <begin position="58"/>
        <end position="75"/>
    </location>
</feature>
<dbReference type="EMBL" id="JAESIY010000015">
    <property type="protein sequence ID" value="MBL3658715.1"/>
    <property type="molecule type" value="Genomic_DNA"/>
</dbReference>
<organism evidence="2 3">
    <name type="scientific">Fulvivirga sediminis</name>
    <dbReference type="NCBI Taxonomy" id="2803949"/>
    <lineage>
        <taxon>Bacteria</taxon>
        <taxon>Pseudomonadati</taxon>
        <taxon>Bacteroidota</taxon>
        <taxon>Cytophagia</taxon>
        <taxon>Cytophagales</taxon>
        <taxon>Fulvivirgaceae</taxon>
        <taxon>Fulvivirga</taxon>
    </lineage>
</organism>
<keyword evidence="1" id="KW-1133">Transmembrane helix</keyword>
<feature type="transmembrane region" description="Helical" evidence="1">
    <location>
        <begin position="106"/>
        <end position="128"/>
    </location>
</feature>
<keyword evidence="1" id="KW-0812">Transmembrane</keyword>
<keyword evidence="1" id="KW-0472">Membrane</keyword>
<evidence type="ECO:0000313" key="2">
    <source>
        <dbReference type="EMBL" id="MBL3658715.1"/>
    </source>
</evidence>
<protein>
    <submittedName>
        <fullName evidence="2">Uncharacterized protein</fullName>
    </submittedName>
</protein>
<name>A0A937FAK5_9BACT</name>